<dbReference type="InterPro" id="IPR000242">
    <property type="entry name" value="PTP_cat"/>
</dbReference>
<sequence length="254" mass="28629">MDFIQNEKVSPDRKSVAVATASLNELMAPASSSRYVMLNGVLQQHAINVHGKCEDLLGAAYPNNRVPVPSNDHTLKKLVEKLTTNDLLDEEFTLIPNRRMSAGVSTSQKPDNMIIGNFRTPRLKEWLKLLQIPVGDQILRYILAQAPLPDTIQDFWQMIWESGAQLIVMLCDAQDSKNSTTPIYWPQKVMGKLRLSDYSITQLSSSTSKQQITTTLQLKRSAGGERRTVYHLRLLDWKPGSIPASEDSFLGWYL</sequence>
<accession>A0A183CWA0</accession>
<keyword evidence="3" id="KW-1185">Reference proteome</keyword>
<dbReference type="PANTHER" id="PTHR45706:SF1">
    <property type="entry name" value="PEZ, ISOFORM A"/>
    <property type="match status" value="1"/>
</dbReference>
<dbReference type="EMBL" id="UYRT01000737">
    <property type="protein sequence ID" value="VDK28641.1"/>
    <property type="molecule type" value="Genomic_DNA"/>
</dbReference>
<dbReference type="AlphaFoldDB" id="A0A183CWA0"/>
<dbReference type="Proteomes" id="UP000271098">
    <property type="component" value="Unassembled WGS sequence"/>
</dbReference>
<dbReference type="PROSITE" id="PS50055">
    <property type="entry name" value="TYR_PHOSPHATASE_PTP"/>
    <property type="match status" value="1"/>
</dbReference>
<reference evidence="4" key="1">
    <citation type="submission" date="2016-06" db="UniProtKB">
        <authorList>
            <consortium name="WormBaseParasite"/>
        </authorList>
    </citation>
    <scope>IDENTIFICATION</scope>
</reference>
<evidence type="ECO:0000313" key="2">
    <source>
        <dbReference type="EMBL" id="VDK28641.1"/>
    </source>
</evidence>
<feature type="domain" description="Tyrosine-protein phosphatase" evidence="1">
    <location>
        <begin position="141"/>
        <end position="254"/>
    </location>
</feature>
<name>A0A183CWA0_9BILA</name>
<protein>
    <submittedName>
        <fullName evidence="4">Tyrosine-protein phosphatase domain-containing protein</fullName>
    </submittedName>
</protein>
<dbReference type="Gene3D" id="3.90.190.10">
    <property type="entry name" value="Protein tyrosine phosphatase superfamily"/>
    <property type="match status" value="1"/>
</dbReference>
<gene>
    <name evidence="2" type="ORF">GPUH_LOCUS741</name>
</gene>
<dbReference type="SMART" id="SM00194">
    <property type="entry name" value="PTPc"/>
    <property type="match status" value="1"/>
</dbReference>
<evidence type="ECO:0000313" key="3">
    <source>
        <dbReference type="Proteomes" id="UP000271098"/>
    </source>
</evidence>
<reference evidence="2 3" key="2">
    <citation type="submission" date="2018-11" db="EMBL/GenBank/DDBJ databases">
        <authorList>
            <consortium name="Pathogen Informatics"/>
        </authorList>
    </citation>
    <scope>NUCLEOTIDE SEQUENCE [LARGE SCALE GENOMIC DNA]</scope>
</reference>
<dbReference type="SUPFAM" id="SSF52799">
    <property type="entry name" value="(Phosphotyrosine protein) phosphatases II"/>
    <property type="match status" value="1"/>
</dbReference>
<dbReference type="Pfam" id="PF00102">
    <property type="entry name" value="Y_phosphatase"/>
    <property type="match status" value="1"/>
</dbReference>
<dbReference type="WBParaSite" id="GPUH_0000074101-mRNA-1">
    <property type="protein sequence ID" value="GPUH_0000074101-mRNA-1"/>
    <property type="gene ID" value="GPUH_0000074101"/>
</dbReference>
<dbReference type="InterPro" id="IPR029021">
    <property type="entry name" value="Prot-tyrosine_phosphatase-like"/>
</dbReference>
<evidence type="ECO:0000313" key="4">
    <source>
        <dbReference type="WBParaSite" id="GPUH_0000074101-mRNA-1"/>
    </source>
</evidence>
<evidence type="ECO:0000259" key="1">
    <source>
        <dbReference type="PROSITE" id="PS50055"/>
    </source>
</evidence>
<proteinExistence type="predicted"/>
<dbReference type="PRINTS" id="PR00700">
    <property type="entry name" value="PRTYPHPHTASE"/>
</dbReference>
<dbReference type="GO" id="GO:0004725">
    <property type="term" value="F:protein tyrosine phosphatase activity"/>
    <property type="evidence" value="ECO:0007669"/>
    <property type="project" value="InterPro"/>
</dbReference>
<dbReference type="PANTHER" id="PTHR45706">
    <property type="entry name" value="TYROSINE-PROTEIN PHOSPHATASE"/>
    <property type="match status" value="1"/>
</dbReference>
<dbReference type="OrthoDB" id="5854685at2759"/>
<organism evidence="4">
    <name type="scientific">Gongylonema pulchrum</name>
    <dbReference type="NCBI Taxonomy" id="637853"/>
    <lineage>
        <taxon>Eukaryota</taxon>
        <taxon>Metazoa</taxon>
        <taxon>Ecdysozoa</taxon>
        <taxon>Nematoda</taxon>
        <taxon>Chromadorea</taxon>
        <taxon>Rhabditida</taxon>
        <taxon>Spirurina</taxon>
        <taxon>Spiruromorpha</taxon>
        <taxon>Spiruroidea</taxon>
        <taxon>Gongylonematidae</taxon>
        <taxon>Gongylonema</taxon>
    </lineage>
</organism>